<dbReference type="Gene3D" id="3.30.450.40">
    <property type="match status" value="2"/>
</dbReference>
<dbReference type="PROSITE" id="PS50109">
    <property type="entry name" value="HIS_KIN"/>
    <property type="match status" value="1"/>
</dbReference>
<evidence type="ECO:0000259" key="10">
    <source>
        <dbReference type="PROSITE" id="PS50046"/>
    </source>
</evidence>
<feature type="domain" description="Phytochrome chromophore attachment site" evidence="10">
    <location>
        <begin position="882"/>
        <end position="1021"/>
    </location>
</feature>
<keyword evidence="7" id="KW-0902">Two-component regulatory system</keyword>
<dbReference type="Pfam" id="PF00512">
    <property type="entry name" value="HisKA"/>
    <property type="match status" value="1"/>
</dbReference>
<dbReference type="InterPro" id="IPR001610">
    <property type="entry name" value="PAC"/>
</dbReference>
<dbReference type="EMBL" id="JAAVJL010000001">
    <property type="protein sequence ID" value="NMF57609.1"/>
    <property type="molecule type" value="Genomic_DNA"/>
</dbReference>
<feature type="coiled-coil region" evidence="9">
    <location>
        <begin position="1035"/>
        <end position="1062"/>
    </location>
</feature>
<feature type="domain" description="Phytochrome chromophore attachment site" evidence="10">
    <location>
        <begin position="694"/>
        <end position="832"/>
    </location>
</feature>
<reference evidence="15 16" key="1">
    <citation type="submission" date="2020-03" db="EMBL/GenBank/DDBJ databases">
        <title>Draft Genome Sequence of 2-Methylisoborneol Producing Pseudanabaena yagii Strain GIHE-NHR1 Isolated from North Han River in South Korea.</title>
        <authorList>
            <person name="Jeong J."/>
        </authorList>
    </citation>
    <scope>NUCLEOTIDE SEQUENCE [LARGE SCALE GENOMIC DNA]</scope>
    <source>
        <strain evidence="15 16">GIHE-NHR1</strain>
    </source>
</reference>
<dbReference type="InterPro" id="IPR003018">
    <property type="entry name" value="GAF"/>
</dbReference>
<proteinExistence type="inferred from homology"/>
<feature type="coiled-coil region" evidence="9">
    <location>
        <begin position="114"/>
        <end position="150"/>
    </location>
</feature>
<feature type="domain" description="PAS" evidence="13">
    <location>
        <begin position="420"/>
        <end position="475"/>
    </location>
</feature>
<dbReference type="Gene3D" id="2.10.70.100">
    <property type="match status" value="1"/>
</dbReference>
<dbReference type="Gene3D" id="3.30.565.10">
    <property type="entry name" value="Histidine kinase-like ATPase, C-terminal domain"/>
    <property type="match status" value="1"/>
</dbReference>
<evidence type="ECO:0000256" key="9">
    <source>
        <dbReference type="SAM" id="Coils"/>
    </source>
</evidence>
<dbReference type="InterPro" id="IPR003594">
    <property type="entry name" value="HATPase_dom"/>
</dbReference>
<dbReference type="InterPro" id="IPR036890">
    <property type="entry name" value="HATPase_C_sf"/>
</dbReference>
<dbReference type="SMART" id="SM00065">
    <property type="entry name" value="GAF"/>
    <property type="match status" value="2"/>
</dbReference>
<organism evidence="15 16">
    <name type="scientific">Pseudanabaena yagii GIHE-NHR1</name>
    <dbReference type="NCBI Taxonomy" id="2722753"/>
    <lineage>
        <taxon>Bacteria</taxon>
        <taxon>Bacillati</taxon>
        <taxon>Cyanobacteriota</taxon>
        <taxon>Cyanophyceae</taxon>
        <taxon>Pseudanabaenales</taxon>
        <taxon>Pseudanabaenaceae</taxon>
        <taxon>Pseudanabaena</taxon>
        <taxon>Pseudanabaena yagii</taxon>
    </lineage>
</organism>
<dbReference type="Pfam" id="PF13426">
    <property type="entry name" value="PAS_9"/>
    <property type="match status" value="2"/>
</dbReference>
<gene>
    <name evidence="15" type="ORF">HC246_06160</name>
</gene>
<dbReference type="RefSeq" id="WP_169362615.1">
    <property type="nucleotide sequence ID" value="NZ_JAAVJL010000001.1"/>
</dbReference>
<dbReference type="NCBIfam" id="TIGR00229">
    <property type="entry name" value="sensory_box"/>
    <property type="match status" value="4"/>
</dbReference>
<dbReference type="InterPro" id="IPR005467">
    <property type="entry name" value="His_kinase_dom"/>
</dbReference>
<evidence type="ECO:0000256" key="4">
    <source>
        <dbReference type="ARBA" id="ARBA00022553"/>
    </source>
</evidence>
<dbReference type="SUPFAM" id="SSF55781">
    <property type="entry name" value="GAF domain-like"/>
    <property type="match status" value="2"/>
</dbReference>
<accession>A0ABX1LS19</accession>
<dbReference type="Pfam" id="PF02518">
    <property type="entry name" value="HATPase_c"/>
    <property type="match status" value="1"/>
</dbReference>
<evidence type="ECO:0000256" key="2">
    <source>
        <dbReference type="ARBA" id="ARBA00006402"/>
    </source>
</evidence>
<feature type="domain" description="PAC" evidence="14">
    <location>
        <begin position="364"/>
        <end position="416"/>
    </location>
</feature>
<evidence type="ECO:0000256" key="6">
    <source>
        <dbReference type="ARBA" id="ARBA00022777"/>
    </source>
</evidence>
<feature type="modified residue" description="4-aspartylphosphate" evidence="8">
    <location>
        <position position="1383"/>
    </location>
</feature>
<dbReference type="PANTHER" id="PTHR43047:SF63">
    <property type="entry name" value="HISTIDINE KINASE"/>
    <property type="match status" value="1"/>
</dbReference>
<dbReference type="InterPro" id="IPR036097">
    <property type="entry name" value="HisK_dim/P_sf"/>
</dbReference>
<dbReference type="SUPFAM" id="SSF55785">
    <property type="entry name" value="PYP-like sensor domain (PAS domain)"/>
    <property type="match status" value="4"/>
</dbReference>
<dbReference type="Gene3D" id="3.30.450.20">
    <property type="entry name" value="PAS domain"/>
    <property type="match status" value="4"/>
</dbReference>
<dbReference type="InterPro" id="IPR011006">
    <property type="entry name" value="CheY-like_superfamily"/>
</dbReference>
<evidence type="ECO:0000256" key="1">
    <source>
        <dbReference type="ARBA" id="ARBA00000085"/>
    </source>
</evidence>
<feature type="domain" description="PAC" evidence="14">
    <location>
        <begin position="492"/>
        <end position="544"/>
    </location>
</feature>
<keyword evidence="6" id="KW-0418">Kinase</keyword>
<keyword evidence="5" id="KW-0808">Transferase</keyword>
<dbReference type="CDD" id="cd00156">
    <property type="entry name" value="REC"/>
    <property type="match status" value="1"/>
</dbReference>
<dbReference type="InterPro" id="IPR000014">
    <property type="entry name" value="PAS"/>
</dbReference>
<keyword evidence="9" id="KW-0175">Coiled coil</keyword>
<dbReference type="InterPro" id="IPR001789">
    <property type="entry name" value="Sig_transdc_resp-reg_receiver"/>
</dbReference>
<dbReference type="SMART" id="SM00387">
    <property type="entry name" value="HATPase_c"/>
    <property type="match status" value="1"/>
</dbReference>
<dbReference type="Proteomes" id="UP000738376">
    <property type="component" value="Unassembled WGS sequence"/>
</dbReference>
<dbReference type="SMART" id="SM00448">
    <property type="entry name" value="REC"/>
    <property type="match status" value="2"/>
</dbReference>
<dbReference type="InterPro" id="IPR003661">
    <property type="entry name" value="HisK_dim/P_dom"/>
</dbReference>
<keyword evidence="4 8" id="KW-0597">Phosphoprotein</keyword>
<dbReference type="PRINTS" id="PR00344">
    <property type="entry name" value="BCTRLSENSOR"/>
</dbReference>
<dbReference type="InterPro" id="IPR016132">
    <property type="entry name" value="Phyto_chromo_attachment"/>
</dbReference>
<dbReference type="InterPro" id="IPR029016">
    <property type="entry name" value="GAF-like_dom_sf"/>
</dbReference>
<feature type="coiled-coil region" evidence="9">
    <location>
        <begin position="265"/>
        <end position="299"/>
    </location>
</feature>
<dbReference type="Gene3D" id="1.10.287.130">
    <property type="match status" value="1"/>
</dbReference>
<feature type="modified residue" description="4-aspartylphosphate" evidence="8">
    <location>
        <position position="57"/>
    </location>
</feature>
<dbReference type="InterPro" id="IPR013655">
    <property type="entry name" value="PAS_fold_3"/>
</dbReference>
<feature type="domain" description="PAC" evidence="14">
    <location>
        <begin position="217"/>
        <end position="270"/>
    </location>
</feature>
<dbReference type="PROSITE" id="PS50046">
    <property type="entry name" value="PHYTOCHROME_2"/>
    <property type="match status" value="2"/>
</dbReference>
<feature type="domain" description="PAC" evidence="14">
    <location>
        <begin position="623"/>
        <end position="674"/>
    </location>
</feature>
<evidence type="ECO:0000259" key="12">
    <source>
        <dbReference type="PROSITE" id="PS50110"/>
    </source>
</evidence>
<dbReference type="PROSITE" id="PS50112">
    <property type="entry name" value="PAS"/>
    <property type="match status" value="1"/>
</dbReference>
<name>A0ABX1LS19_9CYAN</name>
<dbReference type="Pfam" id="PF08447">
    <property type="entry name" value="PAS_3"/>
    <property type="match status" value="2"/>
</dbReference>
<dbReference type="SUPFAM" id="SSF47384">
    <property type="entry name" value="Homodimeric domain of signal transducing histidine kinase"/>
    <property type="match status" value="1"/>
</dbReference>
<comment type="caution">
    <text evidence="15">The sequence shown here is derived from an EMBL/GenBank/DDBJ whole genome shotgun (WGS) entry which is preliminary data.</text>
</comment>
<dbReference type="Pfam" id="PF00072">
    <property type="entry name" value="Response_reg"/>
    <property type="match status" value="2"/>
</dbReference>
<dbReference type="SMART" id="SM00388">
    <property type="entry name" value="HisKA"/>
    <property type="match status" value="1"/>
</dbReference>
<dbReference type="CDD" id="cd16922">
    <property type="entry name" value="HATPase_EvgS-ArcB-TorS-like"/>
    <property type="match status" value="1"/>
</dbReference>
<dbReference type="InterPro" id="IPR004358">
    <property type="entry name" value="Sig_transdc_His_kin-like_C"/>
</dbReference>
<dbReference type="Pfam" id="PF01590">
    <property type="entry name" value="GAF"/>
    <property type="match status" value="2"/>
</dbReference>
<evidence type="ECO:0000256" key="7">
    <source>
        <dbReference type="ARBA" id="ARBA00023012"/>
    </source>
</evidence>
<sequence length="1454" mass="165616">MADHLNALIIDDSEDDTLLLLRELRHGGFQVSWERVDTEATLCAALDRQRWDVIISDYCLPKLDAPTAINIIQQRQSDVPFIVVSGMIGETLAVSLMRQGASDYLSKGNLARLSEVVRRELREANIRLERRKAERDLEQTKERLQLAIENSGIGLWDWWVETGAVSLDRRWVEMLGYTLDELQPISIETWRNNVHPEDLPLAEIVLDRHFRHEIEVYEVEFRMRHKIGGWVWVLARGKVVEWGETRQPIRMIGTHSDITGRKQNIEMLLQLNETLEERVRNRTAELKQSEMRLREAQQIAHLGSWGLDVQTREITWSAEIFRIFGLESDLPEPSYEEFLNHFVGHDRDRLIQFIDRAINEGEADEIDLQIRRDDGSLAYIFIKIEVIKNDANQICRLFGIAMDISDRKQAEIQQQQLFQELSAFKLALDQTAIVATTDAQGAITYANEYFCKISGYSHDELMGQNHRLLKSGYHPYSFFQNMWRTIARGEVWRGEVCNRHKNGSLYWVDTTVVPFINAQGRPFKYLAIRYDITAKKLTQARLQQENNFRQQIVESMAEGLCVCHEIEEYPFLHFTVWNRQMQTITGYTLDEINRLGWEQSLKPVSPQALCDNEDIVTTEHQLCNEEWEIYHKDGRKLIISMSRTTLLDEDGKSYLLALIQDISDRKQTELRLKQQVTQEHLLSAITQSMRSSLDLTEILNATVKEVHQVLECDRVLVYRVFAGGTGSAIAESVSPNWLKVLDIVFPEEVFPEQNYERYVQGRIYTLSDSEDPDQFVLPCFVEFLKEIQARAKLVVPIVQNQKLWGLLIAHQCDRPRQWQIWEIDLLKQVSSQLAIAIQQSDLYSQLQVELKERQQINKVVQQQAERESLLREITQRIRQSLNLQTTFETAVQEIQQFLNADRVGIFKFYPDSNFDDGEFVAEFVLPGFNSAIAAKIHDHCFGQKYSASYAQGRIQAVHDIYNAGLQDCHVQVLAQFQIRANLVVPLLNAKGLWGLLCIHQCSSPRVWQDVEIDLVKQIANQLAIAIQQVSLFEQLQQELTVRQQAETKLTEINQKLAISNEDLVRATRLKDDFLANMSHELRTPLNAILGMTEGMRDGVFGAVSDRQMKALQTVESSGIHLLALINDILDVAKIESGKVTLELNNISIENLCQSSMTFINQQASAKNIKLIARIPPHLPELMLDERRIRQVLINLLNNAVKFTPEGGTITLSVSHSPESVALESANYLRITVMDTGIGISAENMQKLFQPFIQIDSALNRQYVGTGLGLALVKRIVELHGGKVSLTSELGVGSCFMIDLPYQASATYALANLPPSSNPEFSLSTYNSSKAAPPLILIADDNEANISTLSAYLEAKGYRLLLAKNGQEAIAIAKEHRPDLILMDIQMPVIDGLEATRQIRLDPNLVNVPIIAITALAMTGDREQCLAAGANEYITKPVKLKQLASDIQQLLPKRT</sequence>
<dbReference type="SMART" id="SM00086">
    <property type="entry name" value="PAC"/>
    <property type="match status" value="4"/>
</dbReference>
<evidence type="ECO:0000313" key="15">
    <source>
        <dbReference type="EMBL" id="NMF57609.1"/>
    </source>
</evidence>
<evidence type="ECO:0000259" key="11">
    <source>
        <dbReference type="PROSITE" id="PS50109"/>
    </source>
</evidence>
<protein>
    <recommendedName>
        <fullName evidence="3">histidine kinase</fullName>
        <ecNumber evidence="3">2.7.13.3</ecNumber>
    </recommendedName>
</protein>
<evidence type="ECO:0000259" key="14">
    <source>
        <dbReference type="PROSITE" id="PS50113"/>
    </source>
</evidence>
<dbReference type="PROSITE" id="PS50113">
    <property type="entry name" value="PAC"/>
    <property type="match status" value="4"/>
</dbReference>
<feature type="domain" description="Response regulatory" evidence="12">
    <location>
        <begin position="1334"/>
        <end position="1450"/>
    </location>
</feature>
<comment type="similarity">
    <text evidence="2">In the N-terminal section; belongs to the phytochrome family.</text>
</comment>
<feature type="domain" description="Response regulatory" evidence="12">
    <location>
        <begin position="6"/>
        <end position="122"/>
    </location>
</feature>
<dbReference type="CDD" id="cd00130">
    <property type="entry name" value="PAS"/>
    <property type="match status" value="4"/>
</dbReference>
<evidence type="ECO:0000256" key="5">
    <source>
        <dbReference type="ARBA" id="ARBA00022679"/>
    </source>
</evidence>
<dbReference type="CDD" id="cd00082">
    <property type="entry name" value="HisKA"/>
    <property type="match status" value="1"/>
</dbReference>
<evidence type="ECO:0000256" key="8">
    <source>
        <dbReference type="PROSITE-ProRule" id="PRU00169"/>
    </source>
</evidence>
<dbReference type="PANTHER" id="PTHR43047">
    <property type="entry name" value="TWO-COMPONENT HISTIDINE PROTEIN KINASE"/>
    <property type="match status" value="1"/>
</dbReference>
<dbReference type="InterPro" id="IPR035965">
    <property type="entry name" value="PAS-like_dom_sf"/>
</dbReference>
<dbReference type="SUPFAM" id="SSF55874">
    <property type="entry name" value="ATPase domain of HSP90 chaperone/DNA topoisomerase II/histidine kinase"/>
    <property type="match status" value="1"/>
</dbReference>
<dbReference type="SUPFAM" id="SSF52172">
    <property type="entry name" value="CheY-like"/>
    <property type="match status" value="2"/>
</dbReference>
<dbReference type="SMART" id="SM00091">
    <property type="entry name" value="PAS"/>
    <property type="match status" value="4"/>
</dbReference>
<dbReference type="PROSITE" id="PS50110">
    <property type="entry name" value="RESPONSE_REGULATORY"/>
    <property type="match status" value="2"/>
</dbReference>
<comment type="catalytic activity">
    <reaction evidence="1">
        <text>ATP + protein L-histidine = ADP + protein N-phospho-L-histidine.</text>
        <dbReference type="EC" id="2.7.13.3"/>
    </reaction>
</comment>
<dbReference type="InterPro" id="IPR000700">
    <property type="entry name" value="PAS-assoc_C"/>
</dbReference>
<evidence type="ECO:0000313" key="16">
    <source>
        <dbReference type="Proteomes" id="UP000738376"/>
    </source>
</evidence>
<dbReference type="Gene3D" id="3.40.50.2300">
    <property type="match status" value="2"/>
</dbReference>
<keyword evidence="16" id="KW-1185">Reference proteome</keyword>
<evidence type="ECO:0000259" key="13">
    <source>
        <dbReference type="PROSITE" id="PS50112"/>
    </source>
</evidence>
<feature type="domain" description="Histidine kinase" evidence="11">
    <location>
        <begin position="1076"/>
        <end position="1303"/>
    </location>
</feature>
<dbReference type="EC" id="2.7.13.3" evidence="3"/>
<evidence type="ECO:0000256" key="3">
    <source>
        <dbReference type="ARBA" id="ARBA00012438"/>
    </source>
</evidence>